<dbReference type="OrthoDB" id="9790826at2"/>
<dbReference type="RefSeq" id="WP_134836382.1">
    <property type="nucleotide sequence ID" value="NZ_SATR01000026.1"/>
</dbReference>
<dbReference type="EMBL" id="SATR01000026">
    <property type="protein sequence ID" value="TFH90536.1"/>
    <property type="molecule type" value="Genomic_DNA"/>
</dbReference>
<evidence type="ECO:0000313" key="1">
    <source>
        <dbReference type="EMBL" id="TFH90536.1"/>
    </source>
</evidence>
<evidence type="ECO:0000313" key="2">
    <source>
        <dbReference type="Proteomes" id="UP000297753"/>
    </source>
</evidence>
<gene>
    <name evidence="1" type="ORF">ELS82_16105</name>
</gene>
<protein>
    <submittedName>
        <fullName evidence="1">Type III effector</fullName>
    </submittedName>
</protein>
<organism evidence="1 2">
    <name type="scientific">Vibrio ouci</name>
    <dbReference type="NCBI Taxonomy" id="2499078"/>
    <lineage>
        <taxon>Bacteria</taxon>
        <taxon>Pseudomonadati</taxon>
        <taxon>Pseudomonadota</taxon>
        <taxon>Gammaproteobacteria</taxon>
        <taxon>Vibrionales</taxon>
        <taxon>Vibrionaceae</taxon>
        <taxon>Vibrio</taxon>
    </lineage>
</organism>
<proteinExistence type="predicted"/>
<comment type="caution">
    <text evidence="1">The sequence shown here is derived from an EMBL/GenBank/DDBJ whole genome shotgun (WGS) entry which is preliminary data.</text>
</comment>
<reference evidence="1 2" key="1">
    <citation type="submission" date="2019-01" db="EMBL/GenBank/DDBJ databases">
        <title>Vibrio BEI176 sp. nov, a marine bacterium isolated from China: eastern marignal seas.</title>
        <authorList>
            <person name="Li B."/>
        </authorList>
    </citation>
    <scope>NUCLEOTIDE SEQUENCE [LARGE SCALE GENOMIC DNA]</scope>
    <source>
        <strain evidence="1 2">BEI176</strain>
    </source>
</reference>
<accession>A0A4Y8WD09</accession>
<sequence>MELNNFLATLSETPTEIQFEDTMAVIEANYEFVPTAFVNGDTSNEANQNNGSCKIFAFAQLKQLDQAATLACFGRFYREDVLGNPDGDDHANIRNFIKYGWPGIKFEGESLSAKA</sequence>
<dbReference type="AlphaFoldDB" id="A0A4Y8WD09"/>
<dbReference type="InterPro" id="IPR038604">
    <property type="entry name" value="HopJ_sf"/>
</dbReference>
<keyword evidence="2" id="KW-1185">Reference proteome</keyword>
<dbReference type="InterPro" id="IPR014984">
    <property type="entry name" value="HopJ"/>
</dbReference>
<dbReference type="Gene3D" id="3.20.160.10">
    <property type="entry name" value="vpa0580 domain like"/>
    <property type="match status" value="1"/>
</dbReference>
<name>A0A4Y8WD09_9VIBR</name>
<dbReference type="Proteomes" id="UP000297753">
    <property type="component" value="Unassembled WGS sequence"/>
</dbReference>
<dbReference type="Pfam" id="PF08888">
    <property type="entry name" value="HopJ"/>
    <property type="match status" value="1"/>
</dbReference>